<dbReference type="EMBL" id="BMLX01000001">
    <property type="protein sequence ID" value="GGP17733.1"/>
    <property type="molecule type" value="Genomic_DNA"/>
</dbReference>
<gene>
    <name evidence="4" type="ORF">GCM10010970_01260</name>
</gene>
<evidence type="ECO:0000256" key="3">
    <source>
        <dbReference type="ARBA" id="ARBA00022905"/>
    </source>
</evidence>
<organism evidence="4 5">
    <name type="scientific">Silvimonas iriomotensis</name>
    <dbReference type="NCBI Taxonomy" id="449662"/>
    <lineage>
        <taxon>Bacteria</taxon>
        <taxon>Pseudomonadati</taxon>
        <taxon>Pseudomonadota</taxon>
        <taxon>Betaproteobacteria</taxon>
        <taxon>Neisseriales</taxon>
        <taxon>Chitinibacteraceae</taxon>
        <taxon>Silvimonas</taxon>
    </lineage>
</organism>
<evidence type="ECO:0008006" key="6">
    <source>
        <dbReference type="Google" id="ProtNLM"/>
    </source>
</evidence>
<dbReference type="Proteomes" id="UP000637267">
    <property type="component" value="Unassembled WGS sequence"/>
</dbReference>
<keyword evidence="3" id="KW-0884">PQQ biosynthesis</keyword>
<comment type="pathway">
    <text evidence="1">Cofactor biosynthesis; pyrroloquinoline quinone biosynthesis.</text>
</comment>
<comment type="caution">
    <text evidence="4">The sequence shown here is derived from an EMBL/GenBank/DDBJ whole genome shotgun (WGS) entry which is preliminary data.</text>
</comment>
<proteinExistence type="predicted"/>
<evidence type="ECO:0000256" key="1">
    <source>
        <dbReference type="ARBA" id="ARBA00004886"/>
    </source>
</evidence>
<evidence type="ECO:0000313" key="4">
    <source>
        <dbReference type="EMBL" id="GGP17733.1"/>
    </source>
</evidence>
<name>A0ABQ2P405_9NEIS</name>
<comment type="subunit">
    <text evidence="2">Monomer. Interacts with PqqE.</text>
</comment>
<dbReference type="Gene3D" id="1.10.10.1150">
    <property type="entry name" value="Coenzyme PQQ synthesis protein D (PqqD)"/>
    <property type="match status" value="1"/>
</dbReference>
<protein>
    <recommendedName>
        <fullName evidence="6">Pyrroloquinoline quinone biosynthesis protein D</fullName>
    </recommendedName>
</protein>
<evidence type="ECO:0000313" key="5">
    <source>
        <dbReference type="Proteomes" id="UP000637267"/>
    </source>
</evidence>
<dbReference type="InterPro" id="IPR022479">
    <property type="entry name" value="PqqD_bac"/>
</dbReference>
<reference evidence="5" key="1">
    <citation type="journal article" date="2019" name="Int. J. Syst. Evol. Microbiol.">
        <title>The Global Catalogue of Microorganisms (GCM) 10K type strain sequencing project: providing services to taxonomists for standard genome sequencing and annotation.</title>
        <authorList>
            <consortium name="The Broad Institute Genomics Platform"/>
            <consortium name="The Broad Institute Genome Sequencing Center for Infectious Disease"/>
            <person name="Wu L."/>
            <person name="Ma J."/>
        </authorList>
    </citation>
    <scope>NUCLEOTIDE SEQUENCE [LARGE SCALE GENOMIC DNA]</scope>
    <source>
        <strain evidence="5">CGMCC 1.8859</strain>
    </source>
</reference>
<evidence type="ECO:0000256" key="2">
    <source>
        <dbReference type="ARBA" id="ARBA00011741"/>
    </source>
</evidence>
<dbReference type="NCBIfam" id="TIGR03859">
    <property type="entry name" value="PQQ_PqqD"/>
    <property type="match status" value="1"/>
</dbReference>
<accession>A0ABQ2P405</accession>
<dbReference type="InterPro" id="IPR041881">
    <property type="entry name" value="PqqD_sf"/>
</dbReference>
<dbReference type="InterPro" id="IPR008792">
    <property type="entry name" value="PQQD"/>
</dbReference>
<dbReference type="RefSeq" id="WP_188701291.1">
    <property type="nucleotide sequence ID" value="NZ_BMLX01000001.1"/>
</dbReference>
<keyword evidence="5" id="KW-1185">Reference proteome</keyword>
<dbReference type="Pfam" id="PF05402">
    <property type="entry name" value="PqqD"/>
    <property type="match status" value="1"/>
</dbReference>
<sequence length="90" mass="10126">MLTLESRVRLAPGTRLQQDTVRQRWVLQGPERLLVLDEIAQLIIERSDNQTVGALCAALASEFDAPLQTIQADVLSLLTSMNEKGFLRYE</sequence>